<keyword evidence="3" id="KW-1185">Reference proteome</keyword>
<evidence type="ECO:0000313" key="3">
    <source>
        <dbReference type="Proteomes" id="UP001054252"/>
    </source>
</evidence>
<feature type="region of interest" description="Disordered" evidence="1">
    <location>
        <begin position="1"/>
        <end position="22"/>
    </location>
</feature>
<comment type="caution">
    <text evidence="2">The sequence shown here is derived from an EMBL/GenBank/DDBJ whole genome shotgun (WGS) entry which is preliminary data.</text>
</comment>
<reference evidence="2 3" key="1">
    <citation type="journal article" date="2021" name="Commun. Biol.">
        <title>The genome of Shorea leprosula (Dipterocarpaceae) highlights the ecological relevance of drought in aseasonal tropical rainforests.</title>
        <authorList>
            <person name="Ng K.K.S."/>
            <person name="Kobayashi M.J."/>
            <person name="Fawcett J.A."/>
            <person name="Hatakeyama M."/>
            <person name="Paape T."/>
            <person name="Ng C.H."/>
            <person name="Ang C.C."/>
            <person name="Tnah L.H."/>
            <person name="Lee C.T."/>
            <person name="Nishiyama T."/>
            <person name="Sese J."/>
            <person name="O'Brien M.J."/>
            <person name="Copetti D."/>
            <person name="Mohd Noor M.I."/>
            <person name="Ong R.C."/>
            <person name="Putra M."/>
            <person name="Sireger I.Z."/>
            <person name="Indrioko S."/>
            <person name="Kosugi Y."/>
            <person name="Izuno A."/>
            <person name="Isagi Y."/>
            <person name="Lee S.L."/>
            <person name="Shimizu K.K."/>
        </authorList>
    </citation>
    <scope>NUCLEOTIDE SEQUENCE [LARGE SCALE GENOMIC DNA]</scope>
    <source>
        <strain evidence="2">214</strain>
    </source>
</reference>
<dbReference type="AlphaFoldDB" id="A0AAV5M6Z1"/>
<gene>
    <name evidence="2" type="ORF">SLEP1_g52119</name>
</gene>
<name>A0AAV5M6Z1_9ROSI</name>
<proteinExistence type="predicted"/>
<protein>
    <submittedName>
        <fullName evidence="2">Uncharacterized protein</fullName>
    </submittedName>
</protein>
<evidence type="ECO:0000256" key="1">
    <source>
        <dbReference type="SAM" id="MobiDB-lite"/>
    </source>
</evidence>
<dbReference type="Proteomes" id="UP001054252">
    <property type="component" value="Unassembled WGS sequence"/>
</dbReference>
<accession>A0AAV5M6Z1</accession>
<organism evidence="2 3">
    <name type="scientific">Rubroshorea leprosula</name>
    <dbReference type="NCBI Taxonomy" id="152421"/>
    <lineage>
        <taxon>Eukaryota</taxon>
        <taxon>Viridiplantae</taxon>
        <taxon>Streptophyta</taxon>
        <taxon>Embryophyta</taxon>
        <taxon>Tracheophyta</taxon>
        <taxon>Spermatophyta</taxon>
        <taxon>Magnoliopsida</taxon>
        <taxon>eudicotyledons</taxon>
        <taxon>Gunneridae</taxon>
        <taxon>Pentapetalae</taxon>
        <taxon>rosids</taxon>
        <taxon>malvids</taxon>
        <taxon>Malvales</taxon>
        <taxon>Dipterocarpaceae</taxon>
        <taxon>Rubroshorea</taxon>
    </lineage>
</organism>
<dbReference type="EMBL" id="BPVZ01000188">
    <property type="protein sequence ID" value="GKV44984.1"/>
    <property type="molecule type" value="Genomic_DNA"/>
</dbReference>
<sequence length="49" mass="5597">MQRRTKGEDATDDDTPSTSGRQFADSHVSQVLLFNFFIWLNHTDPSEVV</sequence>
<evidence type="ECO:0000313" key="2">
    <source>
        <dbReference type="EMBL" id="GKV44984.1"/>
    </source>
</evidence>